<dbReference type="PANTHER" id="PTHR21255">
    <property type="entry name" value="T-COMPLEX-ASSOCIATED-TESTIS-EXPRESSED 1/ DYNEIN LIGHT CHAIN"/>
    <property type="match status" value="1"/>
</dbReference>
<dbReference type="Pfam" id="PF03645">
    <property type="entry name" value="Tctex-1"/>
    <property type="match status" value="1"/>
</dbReference>
<dbReference type="Gene3D" id="3.30.1140.40">
    <property type="entry name" value="Tctex-1"/>
    <property type="match status" value="1"/>
</dbReference>
<reference evidence="3" key="1">
    <citation type="submission" date="2018-07" db="EMBL/GenBank/DDBJ databases">
        <authorList>
            <person name="Quirk P.G."/>
            <person name="Krulwich T.A."/>
        </authorList>
    </citation>
    <scope>NUCLEOTIDE SEQUENCE</scope>
</reference>
<evidence type="ECO:0000313" key="3">
    <source>
        <dbReference type="EMBL" id="SSX29937.1"/>
    </source>
</evidence>
<organism evidence="3">
    <name type="scientific">Culicoides sonorensis</name>
    <name type="common">Biting midge</name>
    <dbReference type="NCBI Taxonomy" id="179676"/>
    <lineage>
        <taxon>Eukaryota</taxon>
        <taxon>Metazoa</taxon>
        <taxon>Ecdysozoa</taxon>
        <taxon>Arthropoda</taxon>
        <taxon>Hexapoda</taxon>
        <taxon>Insecta</taxon>
        <taxon>Pterygota</taxon>
        <taxon>Neoptera</taxon>
        <taxon>Endopterygota</taxon>
        <taxon>Diptera</taxon>
        <taxon>Nematocera</taxon>
        <taxon>Chironomoidea</taxon>
        <taxon>Ceratopogonidae</taxon>
        <taxon>Ceratopogoninae</taxon>
        <taxon>Culicoides</taxon>
        <taxon>Monoculicoides</taxon>
    </lineage>
</organism>
<dbReference type="EMBL" id="UFQT01000514">
    <property type="protein sequence ID" value="SSX24885.1"/>
    <property type="molecule type" value="Genomic_DNA"/>
</dbReference>
<dbReference type="VEuPathDB" id="VectorBase:CSON001895"/>
<protein>
    <submittedName>
        <fullName evidence="3">CSON001895 protein</fullName>
    </submittedName>
    <submittedName>
        <fullName evidence="2">CSON011651 protein</fullName>
    </submittedName>
</protein>
<dbReference type="PANTHER" id="PTHR21255:SF69">
    <property type="entry name" value="AT23443P"/>
    <property type="match status" value="1"/>
</dbReference>
<name>A0A336MNW6_CULSO</name>
<dbReference type="VEuPathDB" id="VectorBase:CSON011651"/>
<dbReference type="AlphaFoldDB" id="A0A336MNW6"/>
<accession>A0A336MNW6</accession>
<dbReference type="OMA" id="KYSLHMA"/>
<proteinExistence type="inferred from homology"/>
<evidence type="ECO:0000313" key="2">
    <source>
        <dbReference type="EMBL" id="SSX24885.1"/>
    </source>
</evidence>
<comment type="similarity">
    <text evidence="1">Belongs to the dynein light chain Tctex-type family.</text>
</comment>
<gene>
    <name evidence="3" type="primary">CSON001895</name>
    <name evidence="2" type="synonym">CSON011651</name>
</gene>
<dbReference type="GO" id="GO:0007018">
    <property type="term" value="P:microtubule-based movement"/>
    <property type="evidence" value="ECO:0007669"/>
    <property type="project" value="TreeGrafter"/>
</dbReference>
<evidence type="ECO:0000256" key="1">
    <source>
        <dbReference type="ARBA" id="ARBA00005361"/>
    </source>
</evidence>
<dbReference type="EMBL" id="UFQT01001309">
    <property type="protein sequence ID" value="SSX29937.1"/>
    <property type="molecule type" value="Genomic_DNA"/>
</dbReference>
<dbReference type="GO" id="GO:0005868">
    <property type="term" value="C:cytoplasmic dynein complex"/>
    <property type="evidence" value="ECO:0007669"/>
    <property type="project" value="TreeGrafter"/>
</dbReference>
<sequence>MNSRMESTPPPRYMPTYRMVSKNPYKREVCEHDMKKIVDKEMKNYKYDSETADQVCRTLSDKIKESVKNYNYDRYRIIVVVTLGEKASQDCRESLGFLWDADNDGYATYCLDRPDLYLIACVYAVYFE</sequence>
<dbReference type="CDD" id="cd21451">
    <property type="entry name" value="DLC-like_TCTEX1D"/>
    <property type="match status" value="1"/>
</dbReference>
<dbReference type="InterPro" id="IPR005334">
    <property type="entry name" value="Tctex-1-like"/>
</dbReference>
<dbReference type="InterPro" id="IPR038586">
    <property type="entry name" value="Tctex-1-like_sf"/>
</dbReference>
<dbReference type="GO" id="GO:0005737">
    <property type="term" value="C:cytoplasm"/>
    <property type="evidence" value="ECO:0007669"/>
    <property type="project" value="TreeGrafter"/>
</dbReference>
<dbReference type="GO" id="GO:0045505">
    <property type="term" value="F:dynein intermediate chain binding"/>
    <property type="evidence" value="ECO:0007669"/>
    <property type="project" value="TreeGrafter"/>
</dbReference>